<dbReference type="OrthoDB" id="7943907at2"/>
<evidence type="ECO:0000313" key="16">
    <source>
        <dbReference type="EMBL" id="MFA1772841.1"/>
    </source>
</evidence>
<evidence type="ECO:0000256" key="6">
    <source>
        <dbReference type="ARBA" id="ARBA00022723"/>
    </source>
</evidence>
<evidence type="ECO:0000256" key="1">
    <source>
        <dbReference type="ARBA" id="ARBA00004323"/>
    </source>
</evidence>
<dbReference type="AlphaFoldDB" id="A0A5M8QMS3"/>
<dbReference type="EMBL" id="VKKZ01000010">
    <property type="protein sequence ID" value="KAA6437517.1"/>
    <property type="molecule type" value="Genomic_DNA"/>
</dbReference>
<dbReference type="GO" id="GO:0046872">
    <property type="term" value="F:metal ion binding"/>
    <property type="evidence" value="ECO:0007669"/>
    <property type="project" value="UniProtKB-KW"/>
</dbReference>
<evidence type="ECO:0000313" key="18">
    <source>
        <dbReference type="Proteomes" id="UP001570846"/>
    </source>
</evidence>
<dbReference type="GO" id="GO:0015012">
    <property type="term" value="P:heparan sulfate proteoglycan biosynthetic process"/>
    <property type="evidence" value="ECO:0007669"/>
    <property type="project" value="TreeGrafter"/>
</dbReference>
<keyword evidence="6" id="KW-0479">Metal-binding</keyword>
<dbReference type="Pfam" id="PF02485">
    <property type="entry name" value="Branch"/>
    <property type="match status" value="2"/>
</dbReference>
<keyword evidence="18" id="KW-1185">Reference proteome</keyword>
<keyword evidence="13" id="KW-0325">Glycoprotein</keyword>
<dbReference type="Proteomes" id="UP001570846">
    <property type="component" value="Unassembled WGS sequence"/>
</dbReference>
<evidence type="ECO:0000256" key="9">
    <source>
        <dbReference type="ARBA" id="ARBA00022989"/>
    </source>
</evidence>
<evidence type="ECO:0000256" key="14">
    <source>
        <dbReference type="ARBA" id="ARBA00042865"/>
    </source>
</evidence>
<evidence type="ECO:0000256" key="10">
    <source>
        <dbReference type="ARBA" id="ARBA00023034"/>
    </source>
</evidence>
<keyword evidence="3 15" id="KW-0328">Glycosyltransferase</keyword>
<dbReference type="RefSeq" id="WP_149097139.1">
    <property type="nucleotide sequence ID" value="NZ_BMMG01000001.1"/>
</dbReference>
<reference evidence="16 18" key="3">
    <citation type="submission" date="2024-08" db="EMBL/GenBank/DDBJ databases">
        <authorList>
            <person name="Wei W."/>
        </authorList>
    </citation>
    <scope>NUCLEOTIDE SEQUENCE [LARGE SCALE GENOMIC DNA]</scope>
    <source>
        <strain evidence="16 18">XU2</strain>
    </source>
</reference>
<dbReference type="Proteomes" id="UP000323866">
    <property type="component" value="Unassembled WGS sequence"/>
</dbReference>
<evidence type="ECO:0000256" key="3">
    <source>
        <dbReference type="ARBA" id="ARBA00022676"/>
    </source>
</evidence>
<keyword evidence="5" id="KW-0812">Transmembrane</keyword>
<keyword evidence="12" id="KW-1015">Disulfide bond</keyword>
<evidence type="ECO:0000256" key="12">
    <source>
        <dbReference type="ARBA" id="ARBA00023157"/>
    </source>
</evidence>
<evidence type="ECO:0000256" key="4">
    <source>
        <dbReference type="ARBA" id="ARBA00022679"/>
    </source>
</evidence>
<evidence type="ECO:0000256" key="11">
    <source>
        <dbReference type="ARBA" id="ARBA00023136"/>
    </source>
</evidence>
<gene>
    <name evidence="16" type="ORF">ACD591_16185</name>
    <name evidence="15" type="ORF">FOE74_03160</name>
</gene>
<keyword evidence="10" id="KW-0333">Golgi apparatus</keyword>
<sequence length="325" mass="38287">MDINYVILAHKNPEQIKRLVERLKSVKTRFFIHVDKNVEIDLFKKALPEDDKIFYLRDREDGTWGDVGIVKATIIALEQIVNKKCTGYCVLLSGQDYPIKSNAEIETFLKRNYGSNFIETYPIPSEKWVVGDSGGQWESGGMGGIERIQFYKFNLSLGWGRYILLPSLLSKEFYKQWRKNLQYIGIYIRHKKTFPFPIIRQRKFPDYLRPFGGSQWWALPIETVNKIVLFLKQHRDYLIYNKYSLLPDEFFFHSIIEYLASVENNVVIKPSVTYVNWKREGVTLPVTFNSDDLNELISQPEEFLFARKFDCEYDKTILDLLDENV</sequence>
<keyword evidence="11" id="KW-0472">Membrane</keyword>
<evidence type="ECO:0000256" key="2">
    <source>
        <dbReference type="ARBA" id="ARBA00004648"/>
    </source>
</evidence>
<protein>
    <recommendedName>
        <fullName evidence="14">Peptide O-xylosyltransferase</fullName>
    </recommendedName>
</protein>
<keyword evidence="9" id="KW-1133">Transmembrane helix</keyword>
<comment type="caution">
    <text evidence="15">The sequence shown here is derived from an EMBL/GenBank/DDBJ whole genome shotgun (WGS) entry which is preliminary data.</text>
</comment>
<dbReference type="PANTHER" id="PTHR46025">
    <property type="entry name" value="XYLOSYLTRANSFERASE OXT"/>
    <property type="match status" value="1"/>
</dbReference>
<proteinExistence type="predicted"/>
<comment type="subcellular location">
    <subcellularLocation>
        <location evidence="2">Endoplasmic reticulum membrane</location>
        <topology evidence="2">Single-pass type II membrane protein</topology>
    </subcellularLocation>
    <subcellularLocation>
        <location evidence="1">Golgi apparatus membrane</location>
        <topology evidence="1">Single-pass type II membrane protein</topology>
    </subcellularLocation>
</comment>
<evidence type="ECO:0000256" key="13">
    <source>
        <dbReference type="ARBA" id="ARBA00023180"/>
    </source>
</evidence>
<evidence type="ECO:0000256" key="5">
    <source>
        <dbReference type="ARBA" id="ARBA00022692"/>
    </source>
</evidence>
<keyword evidence="8" id="KW-0735">Signal-anchor</keyword>
<dbReference type="EMBL" id="JBGOGF010000009">
    <property type="protein sequence ID" value="MFA1772841.1"/>
    <property type="molecule type" value="Genomic_DNA"/>
</dbReference>
<organism evidence="15 17">
    <name type="scientific">Rufibacter glacialis</name>
    <dbReference type="NCBI Taxonomy" id="1259555"/>
    <lineage>
        <taxon>Bacteria</taxon>
        <taxon>Pseudomonadati</taxon>
        <taxon>Bacteroidota</taxon>
        <taxon>Cytophagia</taxon>
        <taxon>Cytophagales</taxon>
        <taxon>Hymenobacteraceae</taxon>
        <taxon>Rufibacter</taxon>
    </lineage>
</organism>
<dbReference type="InterPro" id="IPR043538">
    <property type="entry name" value="XYLT"/>
</dbReference>
<evidence type="ECO:0000256" key="7">
    <source>
        <dbReference type="ARBA" id="ARBA00022824"/>
    </source>
</evidence>
<accession>A0A5M8QMS3</accession>
<evidence type="ECO:0000256" key="8">
    <source>
        <dbReference type="ARBA" id="ARBA00022968"/>
    </source>
</evidence>
<dbReference type="GO" id="GO:0030158">
    <property type="term" value="F:protein xylosyltransferase activity"/>
    <property type="evidence" value="ECO:0007669"/>
    <property type="project" value="InterPro"/>
</dbReference>
<keyword evidence="4 15" id="KW-0808">Transferase</keyword>
<keyword evidence="7" id="KW-0256">Endoplasmic reticulum</keyword>
<reference evidence="15 17" key="1">
    <citation type="submission" date="2019-07" db="EMBL/GenBank/DDBJ databases">
        <authorList>
            <person name="Qu J.-H."/>
        </authorList>
    </citation>
    <scope>NUCLEOTIDE SEQUENCE [LARGE SCALE GENOMIC DNA]</scope>
    <source>
        <strain evidence="15 17">MDT1-10-3</strain>
    </source>
</reference>
<dbReference type="GO" id="GO:0016020">
    <property type="term" value="C:membrane"/>
    <property type="evidence" value="ECO:0007669"/>
    <property type="project" value="InterPro"/>
</dbReference>
<dbReference type="PANTHER" id="PTHR46025:SF3">
    <property type="entry name" value="XYLOSYLTRANSFERASE OXT"/>
    <property type="match status" value="1"/>
</dbReference>
<dbReference type="GO" id="GO:0050650">
    <property type="term" value="P:chondroitin sulfate proteoglycan biosynthetic process"/>
    <property type="evidence" value="ECO:0007669"/>
    <property type="project" value="TreeGrafter"/>
</dbReference>
<name>A0A5M8QMS3_9BACT</name>
<dbReference type="InterPro" id="IPR003406">
    <property type="entry name" value="Glyco_trans_14"/>
</dbReference>
<evidence type="ECO:0000313" key="17">
    <source>
        <dbReference type="Proteomes" id="UP000323866"/>
    </source>
</evidence>
<evidence type="ECO:0000313" key="15">
    <source>
        <dbReference type="EMBL" id="KAA6437517.1"/>
    </source>
</evidence>
<reference evidence="15 17" key="2">
    <citation type="submission" date="2019-09" db="EMBL/GenBank/DDBJ databases">
        <title>A bacterium isolated from glacier soil.</title>
        <authorList>
            <person name="Liu Q."/>
        </authorList>
    </citation>
    <scope>NUCLEOTIDE SEQUENCE [LARGE SCALE GENOMIC DNA]</scope>
    <source>
        <strain evidence="15 17">MDT1-10-3</strain>
    </source>
</reference>